<feature type="compositionally biased region" description="Basic and acidic residues" evidence="1">
    <location>
        <begin position="338"/>
        <end position="347"/>
    </location>
</feature>
<name>A0ABQ8FM33_9FUNG</name>
<feature type="compositionally biased region" description="Low complexity" evidence="1">
    <location>
        <begin position="435"/>
        <end position="444"/>
    </location>
</feature>
<feature type="compositionally biased region" description="Polar residues" evidence="1">
    <location>
        <begin position="348"/>
        <end position="366"/>
    </location>
</feature>
<sequence length="565" mass="62455">MPPATGSFVAGQQLSLVHHQPSLERLPTSAALPSAAGMYRSGTMGGSQLSGVAGGLHLLMDLMSEGRSVPKTGHDSRDPTGLFRKSTTLHHPIQSKHRQQPSSKKGSKAPNTISALSISNQLATRMDGISISCSGSTDDGHDQKKGSFATTLRAKDRSLRVHDNTFIGEYLCNDTFLQDGKPVEAAVLTVDRSVEAGSDGSLVKTMAKSRIHNTAFESTATNKAFLQSTPSRSRSLLLRQIPQRQSRTSINSTTGPVDDSVIQVSIPSIPRNRATHPQKTRASLHYESGSIEAQRPFRGTQKGTRRGSDKRSDKCLNKRSDRHLDKCLDKPSQTSSSHPKEHQKSTYKEPQNNGQRRSGSDSSNLIAASKAKRTTEETMAWTSLSSIGSQIALDRKHTKPSYTPPRQSIRKWHSEPRIHASESLPQSMRPSHGLSSNPNTSSSSIRIDTERGTPQTDAKSEQLRLIKSQQKLKRQPQTHAKELTKQTEACKLRDERAKAERCKELDWQQFVQRRAEIHCLNQILRCWTERMPSDHHPSDKQNEEAKDKYACLGKHIGINVSLNSV</sequence>
<evidence type="ECO:0000256" key="1">
    <source>
        <dbReference type="SAM" id="MobiDB-lite"/>
    </source>
</evidence>
<evidence type="ECO:0000313" key="3">
    <source>
        <dbReference type="Proteomes" id="UP001648503"/>
    </source>
</evidence>
<accession>A0ABQ8FM33</accession>
<comment type="caution">
    <text evidence="2">The sequence shown here is derived from an EMBL/GenBank/DDBJ whole genome shotgun (WGS) entry which is preliminary data.</text>
</comment>
<feature type="region of interest" description="Disordered" evidence="1">
    <location>
        <begin position="242"/>
        <end position="379"/>
    </location>
</feature>
<proteinExistence type="predicted"/>
<feature type="compositionally biased region" description="Basic and acidic residues" evidence="1">
    <location>
        <begin position="306"/>
        <end position="329"/>
    </location>
</feature>
<evidence type="ECO:0000313" key="2">
    <source>
        <dbReference type="EMBL" id="KAH6600614.1"/>
    </source>
</evidence>
<feature type="region of interest" description="Disordered" evidence="1">
    <location>
        <begin position="395"/>
        <end position="461"/>
    </location>
</feature>
<protein>
    <submittedName>
        <fullName evidence="2">Uncharacterized protein</fullName>
    </submittedName>
</protein>
<feature type="compositionally biased region" description="Polar residues" evidence="1">
    <location>
        <begin position="100"/>
        <end position="111"/>
    </location>
</feature>
<organism evidence="2 3">
    <name type="scientific">Batrachochytrium salamandrivorans</name>
    <dbReference type="NCBI Taxonomy" id="1357716"/>
    <lineage>
        <taxon>Eukaryota</taxon>
        <taxon>Fungi</taxon>
        <taxon>Fungi incertae sedis</taxon>
        <taxon>Chytridiomycota</taxon>
        <taxon>Chytridiomycota incertae sedis</taxon>
        <taxon>Chytridiomycetes</taxon>
        <taxon>Rhizophydiales</taxon>
        <taxon>Rhizophydiales incertae sedis</taxon>
        <taxon>Batrachochytrium</taxon>
    </lineage>
</organism>
<gene>
    <name evidence="2" type="ORF">BASA50_002179</name>
</gene>
<feature type="region of interest" description="Disordered" evidence="1">
    <location>
        <begin position="66"/>
        <end position="111"/>
    </location>
</feature>
<keyword evidence="3" id="KW-1185">Reference proteome</keyword>
<reference evidence="2 3" key="1">
    <citation type="submission" date="2021-02" db="EMBL/GenBank/DDBJ databases">
        <title>Variation within the Batrachochytrium salamandrivorans European outbreak.</title>
        <authorList>
            <person name="Kelly M."/>
            <person name="Pasmans F."/>
            <person name="Shea T.P."/>
            <person name="Munoz J.F."/>
            <person name="Carranza S."/>
            <person name="Cuomo C.A."/>
            <person name="Martel A."/>
        </authorList>
    </citation>
    <scope>NUCLEOTIDE SEQUENCE [LARGE SCALE GENOMIC DNA]</scope>
    <source>
        <strain evidence="2 3">AMFP18/2</strain>
    </source>
</reference>
<dbReference type="EMBL" id="JAFCIX010000030">
    <property type="protein sequence ID" value="KAH6600614.1"/>
    <property type="molecule type" value="Genomic_DNA"/>
</dbReference>
<dbReference type="Proteomes" id="UP001648503">
    <property type="component" value="Unassembled WGS sequence"/>
</dbReference>